<name>A0A2C6L5G1_9APIC</name>
<protein>
    <submittedName>
        <fullName evidence="3">Ubiquitin domain at the c-related</fullName>
    </submittedName>
</protein>
<feature type="region of interest" description="Disordered" evidence="1">
    <location>
        <begin position="1077"/>
        <end position="1101"/>
    </location>
</feature>
<feature type="region of interest" description="Disordered" evidence="1">
    <location>
        <begin position="2122"/>
        <end position="2175"/>
    </location>
</feature>
<evidence type="ECO:0000313" key="3">
    <source>
        <dbReference type="EMBL" id="PHJ23439.1"/>
    </source>
</evidence>
<keyword evidence="4" id="KW-1185">Reference proteome</keyword>
<organism evidence="3 4">
    <name type="scientific">Cystoisospora suis</name>
    <dbReference type="NCBI Taxonomy" id="483139"/>
    <lineage>
        <taxon>Eukaryota</taxon>
        <taxon>Sar</taxon>
        <taxon>Alveolata</taxon>
        <taxon>Apicomplexa</taxon>
        <taxon>Conoidasida</taxon>
        <taxon>Coccidia</taxon>
        <taxon>Eucoccidiorida</taxon>
        <taxon>Eimeriorina</taxon>
        <taxon>Sarcocystidae</taxon>
        <taxon>Cystoisospora</taxon>
    </lineage>
</organism>
<feature type="region of interest" description="Disordered" evidence="1">
    <location>
        <begin position="476"/>
        <end position="522"/>
    </location>
</feature>
<feature type="compositionally biased region" description="Polar residues" evidence="1">
    <location>
        <begin position="2676"/>
        <end position="2688"/>
    </location>
</feature>
<feature type="compositionally biased region" description="Polar residues" evidence="1">
    <location>
        <begin position="2276"/>
        <end position="2297"/>
    </location>
</feature>
<feature type="compositionally biased region" description="Low complexity" evidence="1">
    <location>
        <begin position="2837"/>
        <end position="2846"/>
    </location>
</feature>
<feature type="region of interest" description="Disordered" evidence="1">
    <location>
        <begin position="4040"/>
        <end position="4085"/>
    </location>
</feature>
<feature type="region of interest" description="Disordered" evidence="1">
    <location>
        <begin position="953"/>
        <end position="982"/>
    </location>
</feature>
<proteinExistence type="predicted"/>
<feature type="region of interest" description="Disordered" evidence="1">
    <location>
        <begin position="2014"/>
        <end position="2035"/>
    </location>
</feature>
<feature type="compositionally biased region" description="Polar residues" evidence="1">
    <location>
        <begin position="3174"/>
        <end position="3188"/>
    </location>
</feature>
<dbReference type="EMBL" id="MIGC01001128">
    <property type="protein sequence ID" value="PHJ23439.1"/>
    <property type="molecule type" value="Genomic_DNA"/>
</dbReference>
<feature type="region of interest" description="Disordered" evidence="1">
    <location>
        <begin position="2199"/>
        <end position="2340"/>
    </location>
</feature>
<dbReference type="PROSITE" id="PS50181">
    <property type="entry name" value="FBOX"/>
    <property type="match status" value="1"/>
</dbReference>
<feature type="compositionally biased region" description="Basic and acidic residues" evidence="1">
    <location>
        <begin position="3864"/>
        <end position="3874"/>
    </location>
</feature>
<dbReference type="GeneID" id="94426123"/>
<dbReference type="RefSeq" id="XP_067925115.1">
    <property type="nucleotide sequence ID" value="XM_068062912.1"/>
</dbReference>
<accession>A0A2C6L5G1</accession>
<feature type="region of interest" description="Disordered" evidence="1">
    <location>
        <begin position="3864"/>
        <end position="3935"/>
    </location>
</feature>
<comment type="caution">
    <text evidence="3">The sequence shown here is derived from an EMBL/GenBank/DDBJ whole genome shotgun (WGS) entry which is preliminary data.</text>
</comment>
<feature type="region of interest" description="Disordered" evidence="1">
    <location>
        <begin position="2740"/>
        <end position="2769"/>
    </location>
</feature>
<feature type="compositionally biased region" description="Basic and acidic residues" evidence="1">
    <location>
        <begin position="3792"/>
        <end position="3822"/>
    </location>
</feature>
<evidence type="ECO:0000313" key="4">
    <source>
        <dbReference type="Proteomes" id="UP000221165"/>
    </source>
</evidence>
<feature type="region of interest" description="Disordered" evidence="1">
    <location>
        <begin position="1468"/>
        <end position="1574"/>
    </location>
</feature>
<feature type="compositionally biased region" description="Low complexity" evidence="1">
    <location>
        <begin position="3125"/>
        <end position="3144"/>
    </location>
</feature>
<feature type="compositionally biased region" description="Basic and acidic residues" evidence="1">
    <location>
        <begin position="1519"/>
        <end position="1542"/>
    </location>
</feature>
<feature type="region of interest" description="Disordered" evidence="1">
    <location>
        <begin position="3057"/>
        <end position="3085"/>
    </location>
</feature>
<feature type="region of interest" description="Disordered" evidence="1">
    <location>
        <begin position="819"/>
        <end position="843"/>
    </location>
</feature>
<feature type="compositionally biased region" description="Basic and acidic residues" evidence="1">
    <location>
        <begin position="3192"/>
        <end position="3214"/>
    </location>
</feature>
<feature type="region of interest" description="Disordered" evidence="1">
    <location>
        <begin position="302"/>
        <end position="321"/>
    </location>
</feature>
<feature type="compositionally biased region" description="Polar residues" evidence="1">
    <location>
        <begin position="2906"/>
        <end position="2916"/>
    </location>
</feature>
<feature type="region of interest" description="Disordered" evidence="1">
    <location>
        <begin position="2906"/>
        <end position="2925"/>
    </location>
</feature>
<feature type="region of interest" description="Disordered" evidence="1">
    <location>
        <begin position="2652"/>
        <end position="2688"/>
    </location>
</feature>
<feature type="compositionally biased region" description="Low complexity" evidence="1">
    <location>
        <begin position="311"/>
        <end position="321"/>
    </location>
</feature>
<feature type="compositionally biased region" description="Polar residues" evidence="1">
    <location>
        <begin position="3729"/>
        <end position="3740"/>
    </location>
</feature>
<reference evidence="3 4" key="1">
    <citation type="journal article" date="2017" name="Int. J. Parasitol.">
        <title>The genome of the protozoan parasite Cystoisospora suis and a reverse vaccinology approach to identify vaccine candidates.</title>
        <authorList>
            <person name="Palmieri N."/>
            <person name="Shrestha A."/>
            <person name="Ruttkowski B."/>
            <person name="Beck T."/>
            <person name="Vogl C."/>
            <person name="Tomley F."/>
            <person name="Blake D.P."/>
            <person name="Joachim A."/>
        </authorList>
    </citation>
    <scope>NUCLEOTIDE SEQUENCE [LARGE SCALE GENOMIC DNA]</scope>
    <source>
        <strain evidence="3 4">Wien I</strain>
    </source>
</reference>
<feature type="region of interest" description="Disordered" evidence="1">
    <location>
        <begin position="3777"/>
        <end position="3825"/>
    </location>
</feature>
<feature type="region of interest" description="Disordered" evidence="1">
    <location>
        <begin position="3125"/>
        <end position="3220"/>
    </location>
</feature>
<dbReference type="VEuPathDB" id="ToxoDB:CSUI_002713"/>
<feature type="region of interest" description="Disordered" evidence="1">
    <location>
        <begin position="3982"/>
        <end position="4023"/>
    </location>
</feature>
<feature type="region of interest" description="Disordered" evidence="1">
    <location>
        <begin position="2837"/>
        <end position="2878"/>
    </location>
</feature>
<feature type="compositionally biased region" description="Polar residues" evidence="1">
    <location>
        <begin position="3614"/>
        <end position="3632"/>
    </location>
</feature>
<feature type="compositionally biased region" description="Polar residues" evidence="1">
    <location>
        <begin position="2140"/>
        <end position="2153"/>
    </location>
</feature>
<dbReference type="InterPro" id="IPR001810">
    <property type="entry name" value="F-box_dom"/>
</dbReference>
<dbReference type="CDD" id="cd01763">
    <property type="entry name" value="Ubl_SUMO_like"/>
    <property type="match status" value="1"/>
</dbReference>
<feature type="compositionally biased region" description="Polar residues" evidence="1">
    <location>
        <begin position="2316"/>
        <end position="2340"/>
    </location>
</feature>
<feature type="region of interest" description="Disordered" evidence="1">
    <location>
        <begin position="3595"/>
        <end position="3632"/>
    </location>
</feature>
<dbReference type="OrthoDB" id="341994at2759"/>
<sequence>MADCATPSSCCGSNDDVTQSLLFEGIAVVSLPPDLLRSPLVAGAENPQLLPRSRTHISYDSLLHSPGSSAPAVSHPVAYEKTGSGVSSHKEGLSRCHLESGVPVPSSVTNRETTRQIALSLSKVTCQNPSALSSSPPDHCRDSPLRAHENLHEISSDTFDEVTLSRGRNDFAPFTSQGRGPGDSILSSCFSLFHPTPPLSVDDEMLLFQFLSSNRFHRRRWRRGFLFSSVDIREIFTWRQEDVPTLSSCPVAHAIPNTRENGFSDSKCQSAPQDAVSGKYSSLFPPSSIPSPADGLLFRESVEGGRRASSDSEASSSSGLPSLWNHRGSKLECSDGSLSMSFSSTAVVTGTIPAAIRETQVKSEVPWKLPVSHPLRQAPQTPCSHNVRTDPFLGWSKRQPRNDRLTRIQRRAVADIQELMRHAADFRNLHFFGLSFIFRLLCSLGLQTFARKIAEKDGFSSELALELLKVTGLSAGRERSQEERSKEAIRVLREIRRPKDEESGEEKQEETKGKSSVANPPHSEKDLCPVFAFPVPSFPPTSSPNYPSSLFPCGSTPLLVSRMMNVQYHSLPLASPSDWLCMEDLLHQCSSADEPALEPVFILLIPKSLKYACRHDDRSRHGVAVKESEAVLVVCPLLRDAVQLAHKQGRAASQPSSCEESLSYTFVQAKTPTCSPSARFPHSSSIPSSPCPSLFRASPFIQGDAQYISLEGWRQSYAVHSARSLLIVCFKARRDFFLHAAYRSSVSPFVSNISTSSTSDAVPLLPSLSTLVTDCSTPRVPTEALSDASSVPVCHQQMFASSQGEKASSLRPDTLLFRKGENSVPSQRTPAASTSSCDSRTPFNEVRVPGGVPGACTSETSWPAVKTSSAPGSFSFPSIKAVSSSVSVSSSRVMEDEVSSSASRGISPNAHSRTGEVEDFIRPPEIGVLRFVVPFAEEHRQEERLRTRAVQNFFPPSQDPSSVRRPVTPTAGLPPVPSPSRLVPGAVGNSVSFTGREESFVDVGEGTGAHASLVSPGGQSSAFLDSPVPREGRGAQLFFERRTEGVSEMERAAQAVWARAPLCEDCSWMWVQVPAGAKKRRDPELEKKSRGTAKGQEQMTAAGEQIQSLRTRWQRHGVEEGNKRRTSRRRYGVLNGVEVEVGRTPYRTKKSGKRVVEDEEREEKSGADMHNRGRVFNTEGRKEKMVTRKRQREQQGTGVTKESALVSAKSVAASGKQRRNLLSTSITTITGRLSQTERCKAEDFVCVTRNKRRGKTPAVSDICGCGDIQNSYVTLPPLLSRDPSISSSGGRHTTRERCSVFSPTQSPSRKRITSDSQQITCSLAGRNCALSLEVKESELSSFEEFLPHPKKHGAQRASREAAGMKEQPVKDAFASGSVGSLPNAGSCPQSTFRMPSNVSAAEGYVLALVAMSRCMLVEKRKKKQTVVKMLTIADRVPREEGEWRRGQLDRPSPANNYVVVLTLGGMRRTEEKRTDVYEEKECTHTKGRRGQSDQRLIGEENSRNEEALQREAQPGISTELRRERETLTARPGRKEGKTERRYHGVRSSSGSPSCRSDRSSTCPHPSHPSPSFLSRGSTISSNCFSSSFTVVVGFGPPFPIAGQIIVPMKFNVSPASSRQQYSSAPVLSSDFSSPFVSSAFVHEAQGRDSPRLRFPVSGLSGFRIMDRGEFPLRLNPVSLCPIYTFTTAHRDTASQAGYPHHVTAAPASSETLRLWNTKTLLPSLSQCVCSPEDLQAASPSTPAKSRSSFLGSLDVSRLHLGKSVPSNSLSHSLLDFFPSPVSLETRESPSSVPALKSRPLFATSLSPALTAPKHHSELNPFIRPALSRFFQVAGYLSESLEAQFSQGIEAFCACVFAPTELVLFPERFREQLLLHSFPASFTGRGVLSRPRVLTFFPIFHNSCSYSLSVLSSQDSHTSQQQPWSSGEARGRATNQQITCPTPRLLLGDSCLGGLRGEPRTCPRAGGTEGLLLAPSPNRTPCGVACWLVASHASAFSESRGTCAILVPFSFSAVPPRPVRSSPQRNTSSQASANASSLARLTLADPENTPADQRFLGPAPCSLVPSRGQQQSCTKHKPSTAIMHSWVLSVARSSDARPFQNLSAASESARLSVLVRVRQARDGRNSLSSLRGPPPSEGVDSLSQPDQLDTTNLESAADPTFYQNGGRPLSGVAGRRSDKAALLDPSVSHSITLMARALPPAGTAGVGTRPDMSDRRMASSSSAADSLPFEEKEDDRERRRPGVLAACENTEAGEGETDGGEAQNSSSELNTGHRPGLTNSCQASSLGEGNGRQASSDRSVFGRRGRQCRQLCDSDIPSVSNRNSDGQSAETPSSCPDNSGAQKVFRCFSPTRRNPPSIRHSEVEQFPGTASLCSCTSHKEPVHTLESLSARTPPMQAKPHVSAEELKTVHWNGRRGQEAGWEAPNTVYCRLRQDEALGRYALNTSFRESQNRLAHSHVNSMWDKEREEGKGLDTVNVIFASGRMARVSRQEAPELLWQHGLGIEEFTVRSDANQVGRSTTERLDEAVSSHDNGDVQPVLQSWSAAGIGTNPGEKERDEAYSVLCGPLVLSQSRRYYSGYVFGGEFVGEEPRHNSDCVAAERMHIIPPPAYPHCVPASSLTGLFEARRNLFMPFNSLPAKEGWDRSFSDATMPACESSGRRARSCPGNRRPEGVLAPSSPTRNSSLGSRFLSNTSLAERLEASGSAERVGFSFSKTGPEGPDTMGLRAWTVASERGPLANSLESRTTRHSSSAHTSVISPPSALSHSFPLSGSTSSLLPLSDAHCGFRTENNLSAVACEQETTAGERVRREGSSPTGRRQSVLSSASVSANQVSVLSPLSASPLSASPNKAAQSVTSESKTLSAMPVSDNRNENSAAGTQDPSVMAQLCRRFLQRHFWSVSPRPFISSSVTPSVSATERGQRLQRTRGLSPPLFRKCAQKTELRSGKGPCGKKRRLTREEHRNLDVTRSCRGEDAALRRRVGTAKHPRWLRGGEEPKHGGRLRTIVRPKAAGRKVEHRGEAFECGRETENAGQRGGDLEHRLFDKVKQHARPRMSCIRNGKTRKKKSAGCLGEKSVDSGPRTPGGIGFPGAHMALRVAHYRSNRSTSHFSSIMSSCDASSSRLLQVSSLSKQRQKRSPSSPSPLLSMCSVKAGDQTGQHTFSSECSKETEKHANYASRSSEPSSLSQHLTSRGRLAEEPHRQSDVQGRQADKEGRKNLASPENGWSVTSEILIVPACRRYVHLPCLGCESLLVFPDEIARERAGLGSAALCQRVQEKVNEVALPRSLAKRNKNGTDRFTTRTGDNVSDVSQLGDCVDDEHTAGKEENLRTAEDDLAEREELATTYSKCSVPANGRKDESIDGEEHEGLSCICSSGSSPTSSVPGVTEDPETVCWLARGGEVKCLYEHEESACLSKGREKADCRFFSDSFDRATKRREGLLSRQVAWECQTEERQRKRSQMRWCRGGLTRLPVHILCEVIRHLTISEFLTFRQVCTAHCNKVLIERYCEHVYVFPEDLDLHRLVRFEPLLSQARKVDLTTVTDPASISPLAIQFLASVCAEATQLLFAVSSYANLAKAVTRAFGRKPEVVVCSSLGEKEKGKTHEEGRDVRARVTQMERSGTDDGNSVGHGNTSLAERNGTLQESASAPGNRDAGTHAIRHQTGCAQETVQRTPCRKSCEGQEGRVAAVQPASGREMTADGEQHHQGQSTGVAVSHTTVTSDSAYWISQSQTEITGSQDNSPSRIAVGERNPKGDTSCCALSIQLCQRPEDLLRGEAPETLRVDTGEAQAGGQGHDGRPETRAGDRRKEQERHSAENGRHSRADPLRTLLGMLPTRSEEDATVRMNEHFDAVKKQMQGLLSAVEEFEQRSRVDRQPGEAKLGTIRPEEDNSEEGQLGAAGEEEERRKRRMGRGREEQGDGDDPLEQASSSGQWGHGRVTREMENWGLSVARVSSARRKALCQGGDRAALAFSSSETPHFRILSDPALKAPASPGTSSASSSPLSPGISSSETDSSSPRSITALVSRPSSSPFLSYRQWETASEPSASEISRRDSRAAQRSTPGRSPPQRTEHPFESSPHSPVSVRGRLERDGGNVADAQLPHLEVFVLGRTGPLTYRMPPSVPFRKLMRYYRDQAQLRDGFVDFLWLHRNVPIRVLPDLSPADYGMATKRVQIYAEHRLALQFTQRVWISLFIEGSADCPYFPRLRFNANMTTPFSRLVESYSRNVGIPQSDLRLVYSKDGMDLQIHLSQCPLNFNIQENDVVKAALRPGAAAPRSLLQQYHHQRAQRNGGTVVLGGEF</sequence>
<feature type="region of interest" description="Disordered" evidence="1">
    <location>
        <begin position="3729"/>
        <end position="3750"/>
    </location>
</feature>
<feature type="compositionally biased region" description="Low complexity" evidence="1">
    <location>
        <begin position="3986"/>
        <end position="4018"/>
    </location>
</feature>
<feature type="compositionally biased region" description="Basic and acidic residues" evidence="1">
    <location>
        <begin position="3595"/>
        <end position="3609"/>
    </location>
</feature>
<feature type="compositionally biased region" description="Polar residues" evidence="1">
    <location>
        <begin position="2848"/>
        <end position="2860"/>
    </location>
</feature>
<feature type="region of interest" description="Disordered" evidence="1">
    <location>
        <begin position="2798"/>
        <end position="2825"/>
    </location>
</feature>
<feature type="region of interest" description="Disordered" evidence="1">
    <location>
        <begin position="1148"/>
        <end position="1167"/>
    </location>
</feature>
<feature type="region of interest" description="Disordered" evidence="1">
    <location>
        <begin position="3686"/>
        <end position="3711"/>
    </location>
</feature>
<evidence type="ECO:0000259" key="2">
    <source>
        <dbReference type="PROSITE" id="PS50181"/>
    </source>
</evidence>
<feature type="compositionally biased region" description="Basic and acidic residues" evidence="1">
    <location>
        <begin position="1468"/>
        <end position="1509"/>
    </location>
</feature>
<feature type="compositionally biased region" description="Basic and acidic residues" evidence="1">
    <location>
        <begin position="476"/>
        <end position="513"/>
    </location>
</feature>
<evidence type="ECO:0000256" key="1">
    <source>
        <dbReference type="SAM" id="MobiDB-lite"/>
    </source>
</evidence>
<feature type="region of interest" description="Disordered" evidence="1">
    <location>
        <begin position="1279"/>
        <end position="1313"/>
    </location>
</feature>
<feature type="compositionally biased region" description="Polar residues" evidence="1">
    <location>
        <begin position="823"/>
        <end position="842"/>
    </location>
</feature>
<dbReference type="Proteomes" id="UP000221165">
    <property type="component" value="Unassembled WGS sequence"/>
</dbReference>
<feature type="compositionally biased region" description="Low complexity" evidence="1">
    <location>
        <begin position="2018"/>
        <end position="2035"/>
    </location>
</feature>
<feature type="domain" description="F-box" evidence="2">
    <location>
        <begin position="3462"/>
        <end position="3492"/>
    </location>
</feature>
<feature type="compositionally biased region" description="Low complexity" evidence="1">
    <location>
        <begin position="1546"/>
        <end position="1564"/>
    </location>
</feature>
<feature type="compositionally biased region" description="Polar residues" evidence="1">
    <location>
        <begin position="3153"/>
        <end position="3162"/>
    </location>
</feature>
<gene>
    <name evidence="3" type="ORF">CSUI_002713</name>
</gene>